<dbReference type="OrthoDB" id="7763131at2759"/>
<feature type="region of interest" description="Disordered" evidence="1">
    <location>
        <begin position="1"/>
        <end position="56"/>
    </location>
</feature>
<evidence type="ECO:0000313" key="4">
    <source>
        <dbReference type="EnsemblFungi" id="PTTG_25744-t43_1-p1"/>
    </source>
</evidence>
<evidence type="ECO:0000313" key="5">
    <source>
        <dbReference type="Proteomes" id="UP000005240"/>
    </source>
</evidence>
<reference evidence="4 5" key="3">
    <citation type="journal article" date="2017" name="G3 (Bethesda)">
        <title>Comparative analysis highlights variable genome content of wheat rusts and divergence of the mating loci.</title>
        <authorList>
            <person name="Cuomo C.A."/>
            <person name="Bakkeren G."/>
            <person name="Khalil H.B."/>
            <person name="Panwar V."/>
            <person name="Joly D."/>
            <person name="Linning R."/>
            <person name="Sakthikumar S."/>
            <person name="Song X."/>
            <person name="Adiconis X."/>
            <person name="Fan L."/>
            <person name="Goldberg J.M."/>
            <person name="Levin J.Z."/>
            <person name="Young S."/>
            <person name="Zeng Q."/>
            <person name="Anikster Y."/>
            <person name="Bruce M."/>
            <person name="Wang M."/>
            <person name="Yin C."/>
            <person name="McCallum B."/>
            <person name="Szabo L.J."/>
            <person name="Hulbert S."/>
            <person name="Chen X."/>
            <person name="Fellers J.P."/>
        </authorList>
    </citation>
    <scope>NUCLEOTIDE SEQUENCE</scope>
    <source>
        <strain evidence="5">Isolate 1-1 / race 1 (BBBD)</strain>
        <strain evidence="4">isolate 1-1 / race 1 (BBBD)</strain>
    </source>
</reference>
<feature type="compositionally biased region" description="Basic and acidic residues" evidence="1">
    <location>
        <begin position="281"/>
        <end position="292"/>
    </location>
</feature>
<feature type="region of interest" description="Disordered" evidence="1">
    <location>
        <begin position="228"/>
        <end position="292"/>
    </location>
</feature>
<feature type="compositionally biased region" description="Polar residues" evidence="1">
    <location>
        <begin position="238"/>
        <end position="258"/>
    </location>
</feature>
<feature type="compositionally biased region" description="Acidic residues" evidence="1">
    <location>
        <begin position="410"/>
        <end position="440"/>
    </location>
</feature>
<keyword evidence="5" id="KW-1185">Reference proteome</keyword>
<protein>
    <submittedName>
        <fullName evidence="4">NAM-associated domain-containing protein</fullName>
    </submittedName>
</protein>
<feature type="compositionally biased region" description="Polar residues" evidence="1">
    <location>
        <begin position="374"/>
        <end position="388"/>
    </location>
</feature>
<evidence type="ECO:0000313" key="3">
    <source>
        <dbReference type="EMBL" id="OAV98313.1"/>
    </source>
</evidence>
<feature type="compositionally biased region" description="Acidic residues" evidence="1">
    <location>
        <begin position="393"/>
        <end position="403"/>
    </location>
</feature>
<dbReference type="PANTHER" id="PTHR45125">
    <property type="entry name" value="F21J9.4-RELATED"/>
    <property type="match status" value="1"/>
</dbReference>
<accession>A0A180H1R4</accession>
<dbReference type="AlphaFoldDB" id="A0A180H1R4"/>
<dbReference type="Proteomes" id="UP000005240">
    <property type="component" value="Unassembled WGS sequence"/>
</dbReference>
<dbReference type="PANTHER" id="PTHR45125:SF3">
    <property type="entry name" value="NO-APICAL-MERISTEM-ASSOCIATED CARBOXY-TERMINAL DOMAIN PROTEIN"/>
    <property type="match status" value="1"/>
</dbReference>
<dbReference type="EMBL" id="ADAS02000008">
    <property type="protein sequence ID" value="OAV98313.1"/>
    <property type="molecule type" value="Genomic_DNA"/>
</dbReference>
<feature type="region of interest" description="Disordered" evidence="1">
    <location>
        <begin position="322"/>
        <end position="440"/>
    </location>
</feature>
<name>A0A180H1R4_PUCT1</name>
<dbReference type="VEuPathDB" id="FungiDB:PTTG_25744"/>
<gene>
    <name evidence="3" type="ORF">PTTG_25744</name>
</gene>
<proteinExistence type="predicted"/>
<sequence>MPPKTLANQPALLPPTPQAKKNTTRVQALEINDMDGTPQPTKKTAQPAKKPRSPRKLNVVQKAPWRFGPERCWDGERGEEDAQICRSWLEITEDPLNSTNQTANTFWQRVSLHYKSMITEPVWNYSRGRIELGREMDSNTSNNERPISSLKTRWQLIQRNVNKFYGCFQQVQRANQSGTTTEDRLTGALKLYAATEKSSFTHLQCYHILVTSPKWRAYCEELEQKKTQSLKKSLKTPTALSASAPTPGEQSSEITSSDAIDDNDTAPPPSTKPQRPIGNRKAKDIKNDEERNMKLKEDMLKVQRELAARAIVQNKILSAQRDAMTDAADESIMKVDLSTIRAREEKERQKEIKKEKEKEKEKEKDGDVGKEQQKANTRGTQKSQSKSRQIIVDVEEELVAEEELVVKDESGEEEDESKEEDGCGEQDGSDDDDAYENEDA</sequence>
<reference evidence="4" key="4">
    <citation type="submission" date="2025-05" db="UniProtKB">
        <authorList>
            <consortium name="EnsemblFungi"/>
        </authorList>
    </citation>
    <scope>IDENTIFICATION</scope>
    <source>
        <strain evidence="4">isolate 1-1 / race 1 (BBBD)</strain>
    </source>
</reference>
<dbReference type="EnsemblFungi" id="PTTG_25744-t43_1">
    <property type="protein sequence ID" value="PTTG_25744-t43_1-p1"/>
    <property type="gene ID" value="PTTG_25744"/>
</dbReference>
<feature type="compositionally biased region" description="Low complexity" evidence="1">
    <location>
        <begin position="37"/>
        <end position="48"/>
    </location>
</feature>
<feature type="domain" description="No apical meristem-associated C-terminal" evidence="2">
    <location>
        <begin position="199"/>
        <end position="346"/>
    </location>
</feature>
<dbReference type="STRING" id="630390.A0A180H1R4"/>
<organism evidence="3">
    <name type="scientific">Puccinia triticina (isolate 1-1 / race 1 (BBBD))</name>
    <name type="common">Brown leaf rust fungus</name>
    <dbReference type="NCBI Taxonomy" id="630390"/>
    <lineage>
        <taxon>Eukaryota</taxon>
        <taxon>Fungi</taxon>
        <taxon>Dikarya</taxon>
        <taxon>Basidiomycota</taxon>
        <taxon>Pucciniomycotina</taxon>
        <taxon>Pucciniomycetes</taxon>
        <taxon>Pucciniales</taxon>
        <taxon>Pucciniaceae</taxon>
        <taxon>Puccinia</taxon>
    </lineage>
</organism>
<evidence type="ECO:0000256" key="1">
    <source>
        <dbReference type="SAM" id="MobiDB-lite"/>
    </source>
</evidence>
<reference evidence="3" key="2">
    <citation type="submission" date="2016-05" db="EMBL/GenBank/DDBJ databases">
        <title>Comparative analysis highlights variable genome content of wheat rusts and divergence of the mating loci.</title>
        <authorList>
            <person name="Cuomo C.A."/>
            <person name="Bakkeren G."/>
            <person name="Szabo L."/>
            <person name="Khalil H."/>
            <person name="Joly D."/>
            <person name="Goldberg J."/>
            <person name="Young S."/>
            <person name="Zeng Q."/>
            <person name="Fellers J."/>
        </authorList>
    </citation>
    <scope>NUCLEOTIDE SEQUENCE [LARGE SCALE GENOMIC DNA]</scope>
    <source>
        <strain evidence="3">1-1 BBBD Race 1</strain>
    </source>
</reference>
<dbReference type="InterPro" id="IPR029466">
    <property type="entry name" value="NAM-associated_C"/>
</dbReference>
<dbReference type="Pfam" id="PF14303">
    <property type="entry name" value="NAM-associated"/>
    <property type="match status" value="1"/>
</dbReference>
<evidence type="ECO:0000259" key="2">
    <source>
        <dbReference type="Pfam" id="PF14303"/>
    </source>
</evidence>
<feature type="compositionally biased region" description="Basic and acidic residues" evidence="1">
    <location>
        <begin position="341"/>
        <end position="373"/>
    </location>
</feature>
<reference evidence="3" key="1">
    <citation type="submission" date="2009-11" db="EMBL/GenBank/DDBJ databases">
        <authorList>
            <consortium name="The Broad Institute Genome Sequencing Platform"/>
            <person name="Ward D."/>
            <person name="Feldgarden M."/>
            <person name="Earl A."/>
            <person name="Young S.K."/>
            <person name="Zeng Q."/>
            <person name="Koehrsen M."/>
            <person name="Alvarado L."/>
            <person name="Berlin A."/>
            <person name="Bochicchio J."/>
            <person name="Borenstein D."/>
            <person name="Chapman S.B."/>
            <person name="Chen Z."/>
            <person name="Engels R."/>
            <person name="Freedman E."/>
            <person name="Gellesch M."/>
            <person name="Goldberg J."/>
            <person name="Griggs A."/>
            <person name="Gujja S."/>
            <person name="Heilman E."/>
            <person name="Heiman D."/>
            <person name="Hepburn T."/>
            <person name="Howarth C."/>
            <person name="Jen D."/>
            <person name="Larson L."/>
            <person name="Lewis B."/>
            <person name="Mehta T."/>
            <person name="Park D."/>
            <person name="Pearson M."/>
            <person name="Roberts A."/>
            <person name="Saif S."/>
            <person name="Shea T."/>
            <person name="Shenoy N."/>
            <person name="Sisk P."/>
            <person name="Stolte C."/>
            <person name="Sykes S."/>
            <person name="Thomson T."/>
            <person name="Walk T."/>
            <person name="White J."/>
            <person name="Yandava C."/>
            <person name="Izard J."/>
            <person name="Baranova O.V."/>
            <person name="Blanton J.M."/>
            <person name="Tanner A.C."/>
            <person name="Dewhirst F.E."/>
            <person name="Haas B."/>
            <person name="Nusbaum C."/>
            <person name="Birren B."/>
        </authorList>
    </citation>
    <scope>NUCLEOTIDE SEQUENCE [LARGE SCALE GENOMIC DNA]</scope>
    <source>
        <strain evidence="3">1-1 BBBD Race 1</strain>
    </source>
</reference>